<dbReference type="RefSeq" id="WP_274456463.1">
    <property type="nucleotide sequence ID" value="NZ_CP067097.1"/>
</dbReference>
<evidence type="ECO:0000313" key="2">
    <source>
        <dbReference type="EMBL" id="MDQ0188945.1"/>
    </source>
</evidence>
<keyword evidence="3" id="KW-1185">Reference proteome</keyword>
<sequence length="279" mass="28338">MAKRSGFLAAATGFAALGLILLVDSALHLVTAYADTTPPSIGEIDIDPRVHLSVTPVTFAGIAPGDSGAQTLTVKNDGKQDAMVSLTNVLSGALFQDNGTTGDEDGKLTLNGVTDDKSEDDSAGQRYAFDNHPLEIGYTIEVHGLNTSLAPIAEGPFTGKDSPETSPAFELKPGETATVTYTYALPLAAHNDYQGARGQMNIRVTSYWGNTACTSQCGSGNNSTSPPGGQNGTPPGGGTGAVSGGTNPVTGLPIGSIALEGLGLLSVGGAGLFASRRKK</sequence>
<reference evidence="2 3" key="1">
    <citation type="submission" date="2023-07" db="EMBL/GenBank/DDBJ databases">
        <title>Genomic Encyclopedia of Type Strains, Phase IV (KMG-IV): sequencing the most valuable type-strain genomes for metagenomic binning, comparative biology and taxonomic classification.</title>
        <authorList>
            <person name="Goeker M."/>
        </authorList>
    </citation>
    <scope>NUCLEOTIDE SEQUENCE [LARGE SCALE GENOMIC DNA]</scope>
    <source>
        <strain evidence="2 3">DSM 4006</strain>
    </source>
</reference>
<dbReference type="Proteomes" id="UP001232973">
    <property type="component" value="Unassembled WGS sequence"/>
</dbReference>
<evidence type="ECO:0000256" key="1">
    <source>
        <dbReference type="SAM" id="MobiDB-lite"/>
    </source>
</evidence>
<gene>
    <name evidence="2" type="ORF">J2S03_000759</name>
</gene>
<feature type="compositionally biased region" description="Low complexity" evidence="1">
    <location>
        <begin position="218"/>
        <end position="228"/>
    </location>
</feature>
<proteinExistence type="predicted"/>
<comment type="caution">
    <text evidence="2">The sequence shown here is derived from an EMBL/GenBank/DDBJ whole genome shotgun (WGS) entry which is preliminary data.</text>
</comment>
<feature type="compositionally biased region" description="Gly residues" evidence="1">
    <location>
        <begin position="229"/>
        <end position="243"/>
    </location>
</feature>
<dbReference type="EMBL" id="JAUSTP010000003">
    <property type="protein sequence ID" value="MDQ0188945.1"/>
    <property type="molecule type" value="Genomic_DNA"/>
</dbReference>
<name>A0ABT9XFP8_9BACL</name>
<accession>A0ABT9XFP8</accession>
<feature type="region of interest" description="Disordered" evidence="1">
    <location>
        <begin position="217"/>
        <end position="247"/>
    </location>
</feature>
<protein>
    <submittedName>
        <fullName evidence="2">LPXTG-motif cell wall-anchored protein</fullName>
    </submittedName>
</protein>
<evidence type="ECO:0000313" key="3">
    <source>
        <dbReference type="Proteomes" id="UP001232973"/>
    </source>
</evidence>
<organism evidence="2 3">
    <name type="scientific">Alicyclobacillus cycloheptanicus</name>
    <dbReference type="NCBI Taxonomy" id="1457"/>
    <lineage>
        <taxon>Bacteria</taxon>
        <taxon>Bacillati</taxon>
        <taxon>Bacillota</taxon>
        <taxon>Bacilli</taxon>
        <taxon>Bacillales</taxon>
        <taxon>Alicyclobacillaceae</taxon>
        <taxon>Alicyclobacillus</taxon>
    </lineage>
</organism>
<dbReference type="NCBIfam" id="TIGR01167">
    <property type="entry name" value="LPXTG_anchor"/>
    <property type="match status" value="1"/>
</dbReference>